<sequence length="664" mass="74906">MSTTPTTTLSGTTTGTTHHQHNHRSRRIKNFVLPDGREVHIAISPEEAETLRQRLAAVKSKDEPFDLVISGSPEHLEALRQAHSHHESRREALKTKHGDDYDEFENVRSELDALGSELHMLTDHSVSLDANFSKYGYSAHLRTYDDGSTPGNSASSVNGFHDSDHEKKDWEKEKSNGRIMKIYRKPVVRQYFHKGLLWRASETTEVASFELFVDLLYVGILAINGDHASEEPNGQELLRFAITFIMSWKIWSDLQLIVSWFETDDILQRVSVIFIMACLLGLTTQMLEAFGETWTMLVSFYLAARLFMGSYYLIVMKAIPMIRGMMVAQVVATIIPCVLWIASIYVEYPNRLALIWIAIAVDLAGGVLAIVFIRIAKYIHAGLGEWVERVFEFYPATNIEHKVERTNAFVTLVFGYSVVAVIYQSVAPFGLNAFYGKAVLGLIQAFCFNWIYFELDGADLFAHAIRRNATAAMLWSTGHLPFIMAYTLGAAALSRLVMAHDCPDAEPHNLTHFYEEKSEAHIPLGLRLFYCIGLGLALALMGLFSLTHVHKEGQRGIRIRKAYRLANRFAVCIIIFCLPAAQHLNSLQLISIVTGLVVYVLLIELWGASCPEESWFGEKGKGRCRYTAFLKISKRDLENVKHGGKIKVEELKETGEKSGLYEMK</sequence>
<protein>
    <recommendedName>
        <fullName evidence="5">Low temperature requirement a protein</fullName>
    </recommendedName>
</protein>
<feature type="region of interest" description="Disordered" evidence="1">
    <location>
        <begin position="1"/>
        <end position="25"/>
    </location>
</feature>
<proteinExistence type="predicted"/>
<dbReference type="Proteomes" id="UP000696280">
    <property type="component" value="Unassembled WGS sequence"/>
</dbReference>
<dbReference type="OrthoDB" id="191995at2759"/>
<dbReference type="InterPro" id="IPR010640">
    <property type="entry name" value="Low_temperature_requirement_A"/>
</dbReference>
<feature type="compositionally biased region" description="Low complexity" evidence="1">
    <location>
        <begin position="1"/>
        <end position="17"/>
    </location>
</feature>
<dbReference type="PANTHER" id="PTHR36840">
    <property type="entry name" value="BLL5714 PROTEIN"/>
    <property type="match status" value="1"/>
</dbReference>
<feature type="transmembrane region" description="Helical" evidence="2">
    <location>
        <begin position="326"/>
        <end position="346"/>
    </location>
</feature>
<accession>A0A9N9PXB9</accession>
<keyword evidence="2" id="KW-0812">Transmembrane</keyword>
<feature type="transmembrane region" description="Helical" evidence="2">
    <location>
        <begin position="270"/>
        <end position="287"/>
    </location>
</feature>
<evidence type="ECO:0000313" key="3">
    <source>
        <dbReference type="EMBL" id="CAG8957487.1"/>
    </source>
</evidence>
<feature type="compositionally biased region" description="Polar residues" evidence="1">
    <location>
        <begin position="149"/>
        <end position="158"/>
    </location>
</feature>
<feature type="transmembrane region" description="Helical" evidence="2">
    <location>
        <begin position="352"/>
        <end position="373"/>
    </location>
</feature>
<feature type="transmembrane region" description="Helical" evidence="2">
    <location>
        <begin position="408"/>
        <end position="427"/>
    </location>
</feature>
<dbReference type="Pfam" id="PF06772">
    <property type="entry name" value="LtrA"/>
    <property type="match status" value="1"/>
</dbReference>
<evidence type="ECO:0000256" key="1">
    <source>
        <dbReference type="SAM" id="MobiDB-lite"/>
    </source>
</evidence>
<evidence type="ECO:0000313" key="4">
    <source>
        <dbReference type="Proteomes" id="UP000696280"/>
    </source>
</evidence>
<dbReference type="AlphaFoldDB" id="A0A9N9PXB9"/>
<dbReference type="EMBL" id="CAJVRL010000079">
    <property type="protein sequence ID" value="CAG8957487.1"/>
    <property type="molecule type" value="Genomic_DNA"/>
</dbReference>
<feature type="transmembrane region" description="Helical" evidence="2">
    <location>
        <begin position="524"/>
        <end position="544"/>
    </location>
</feature>
<evidence type="ECO:0008006" key="5">
    <source>
        <dbReference type="Google" id="ProtNLM"/>
    </source>
</evidence>
<gene>
    <name evidence="3" type="ORF">HYFRA_00011469</name>
</gene>
<feature type="transmembrane region" description="Helical" evidence="2">
    <location>
        <begin position="472"/>
        <end position="493"/>
    </location>
</feature>
<organism evidence="3 4">
    <name type="scientific">Hymenoscyphus fraxineus</name>
    <dbReference type="NCBI Taxonomy" id="746836"/>
    <lineage>
        <taxon>Eukaryota</taxon>
        <taxon>Fungi</taxon>
        <taxon>Dikarya</taxon>
        <taxon>Ascomycota</taxon>
        <taxon>Pezizomycotina</taxon>
        <taxon>Leotiomycetes</taxon>
        <taxon>Helotiales</taxon>
        <taxon>Helotiaceae</taxon>
        <taxon>Hymenoscyphus</taxon>
    </lineage>
</organism>
<reference evidence="3" key="1">
    <citation type="submission" date="2021-07" db="EMBL/GenBank/DDBJ databases">
        <authorList>
            <person name="Durling M."/>
        </authorList>
    </citation>
    <scope>NUCLEOTIDE SEQUENCE</scope>
</reference>
<comment type="caution">
    <text evidence="3">The sequence shown here is derived from an EMBL/GenBank/DDBJ whole genome shotgun (WGS) entry which is preliminary data.</text>
</comment>
<dbReference type="PANTHER" id="PTHR36840:SF1">
    <property type="entry name" value="BLL5714 PROTEIN"/>
    <property type="match status" value="1"/>
</dbReference>
<keyword evidence="2" id="KW-0472">Membrane</keyword>
<feature type="region of interest" description="Disordered" evidence="1">
    <location>
        <begin position="147"/>
        <end position="168"/>
    </location>
</feature>
<keyword evidence="2" id="KW-1133">Transmembrane helix</keyword>
<feature type="transmembrane region" description="Helical" evidence="2">
    <location>
        <begin position="433"/>
        <end position="452"/>
    </location>
</feature>
<name>A0A9N9PXB9_9HELO</name>
<keyword evidence="4" id="KW-1185">Reference proteome</keyword>
<feature type="transmembrane region" description="Helical" evidence="2">
    <location>
        <begin position="293"/>
        <end position="314"/>
    </location>
</feature>
<feature type="transmembrane region" description="Helical" evidence="2">
    <location>
        <begin position="565"/>
        <end position="581"/>
    </location>
</feature>
<feature type="transmembrane region" description="Helical" evidence="2">
    <location>
        <begin position="587"/>
        <end position="606"/>
    </location>
</feature>
<evidence type="ECO:0000256" key="2">
    <source>
        <dbReference type="SAM" id="Phobius"/>
    </source>
</evidence>